<dbReference type="PANTHER" id="PTHR15549">
    <property type="entry name" value="PAIRED IMMUNOGLOBULIN-LIKE TYPE 2 RECEPTOR"/>
    <property type="match status" value="1"/>
</dbReference>
<feature type="compositionally biased region" description="Polar residues" evidence="5">
    <location>
        <begin position="350"/>
        <end position="367"/>
    </location>
</feature>
<feature type="transmembrane region" description="Helical" evidence="6">
    <location>
        <begin position="289"/>
        <end position="312"/>
    </location>
</feature>
<organism evidence="7 8">
    <name type="scientific">Coprinellus micaceus</name>
    <name type="common">Glistening ink-cap mushroom</name>
    <name type="synonym">Coprinus micaceus</name>
    <dbReference type="NCBI Taxonomy" id="71717"/>
    <lineage>
        <taxon>Eukaryota</taxon>
        <taxon>Fungi</taxon>
        <taxon>Dikarya</taxon>
        <taxon>Basidiomycota</taxon>
        <taxon>Agaricomycotina</taxon>
        <taxon>Agaricomycetes</taxon>
        <taxon>Agaricomycetidae</taxon>
        <taxon>Agaricales</taxon>
        <taxon>Agaricineae</taxon>
        <taxon>Psathyrellaceae</taxon>
        <taxon>Coprinellus</taxon>
    </lineage>
</organism>
<evidence type="ECO:0000256" key="2">
    <source>
        <dbReference type="ARBA" id="ARBA00022692"/>
    </source>
</evidence>
<protein>
    <submittedName>
        <fullName evidence="7">Uncharacterized protein</fullName>
    </submittedName>
</protein>
<dbReference type="AlphaFoldDB" id="A0A4Y7TCA6"/>
<dbReference type="GO" id="GO:0071944">
    <property type="term" value="C:cell periphery"/>
    <property type="evidence" value="ECO:0007669"/>
    <property type="project" value="UniProtKB-ARBA"/>
</dbReference>
<keyword evidence="4 6" id="KW-0472">Membrane</keyword>
<dbReference type="Proteomes" id="UP000298030">
    <property type="component" value="Unassembled WGS sequence"/>
</dbReference>
<feature type="region of interest" description="Disordered" evidence="5">
    <location>
        <begin position="350"/>
        <end position="467"/>
    </location>
</feature>
<keyword evidence="8" id="KW-1185">Reference proteome</keyword>
<accession>A0A4Y7TCA6</accession>
<evidence type="ECO:0000313" key="8">
    <source>
        <dbReference type="Proteomes" id="UP000298030"/>
    </source>
</evidence>
<evidence type="ECO:0000256" key="5">
    <source>
        <dbReference type="SAM" id="MobiDB-lite"/>
    </source>
</evidence>
<evidence type="ECO:0000256" key="1">
    <source>
        <dbReference type="ARBA" id="ARBA00004167"/>
    </source>
</evidence>
<dbReference type="Gene3D" id="2.60.120.260">
    <property type="entry name" value="Galactose-binding domain-like"/>
    <property type="match status" value="2"/>
</dbReference>
<dbReference type="GO" id="GO:0016020">
    <property type="term" value="C:membrane"/>
    <property type="evidence" value="ECO:0007669"/>
    <property type="project" value="UniProtKB-SubCell"/>
</dbReference>
<dbReference type="EMBL" id="QPFP01000017">
    <property type="protein sequence ID" value="TEB31803.1"/>
    <property type="molecule type" value="Genomic_DNA"/>
</dbReference>
<dbReference type="InterPro" id="IPR051694">
    <property type="entry name" value="Immunoregulatory_rcpt-like"/>
</dbReference>
<name>A0A4Y7TCA6_COPMI</name>
<feature type="compositionally biased region" description="Low complexity" evidence="5">
    <location>
        <begin position="378"/>
        <end position="408"/>
    </location>
</feature>
<evidence type="ECO:0000313" key="7">
    <source>
        <dbReference type="EMBL" id="TEB31803.1"/>
    </source>
</evidence>
<feature type="compositionally biased region" description="Polar residues" evidence="5">
    <location>
        <begin position="451"/>
        <end position="466"/>
    </location>
</feature>
<evidence type="ECO:0000256" key="3">
    <source>
        <dbReference type="ARBA" id="ARBA00022989"/>
    </source>
</evidence>
<proteinExistence type="predicted"/>
<comment type="caution">
    <text evidence="7">The sequence shown here is derived from an EMBL/GenBank/DDBJ whole genome shotgun (WGS) entry which is preliminary data.</text>
</comment>
<feature type="compositionally biased region" description="Polar residues" evidence="5">
    <location>
        <begin position="434"/>
        <end position="444"/>
    </location>
</feature>
<keyword evidence="3 6" id="KW-1133">Transmembrane helix</keyword>
<dbReference type="OrthoDB" id="3052647at2759"/>
<evidence type="ECO:0000256" key="4">
    <source>
        <dbReference type="ARBA" id="ARBA00023136"/>
    </source>
</evidence>
<sequence length="495" mass="54109">MSVDDRLVSVDNTDSQLKWDGPWFSTQGNTDDWGQNGPPFLSTLQGITTNGALSFSFTGRSVRLWGSLRPQNITGGRGRDPDWDCLVDGNNTGQPWTYPTRAYSNFLLCWGQNITDGNHTLELRATVQSQTLWVDQVQYQASKDVDVSAAWTEVGQDDGRFRYSEGWDEDSEGYRRSTYTPGAWLTYDFNGEGVILGAYTPGSATAVDGLASYIMDGGSPIDFKIPATTVSKYNQPYFQITDLKPGPHQLQVTNKGNSSTAPLAFTYVYSKNARVESTPEVKPNKLPKIIGGAVGGGLGAILLAVLLVFCVLNVRKRRQKRKEQLIMAPIAAIPEEKTGTHSVLSKDVTGSTYMSHPQLGSNQWNGQPQPPALPHHNSQPLLSQYPSSSQLSSPQSPPTSHSILAQAPPSQPPQQHLVPSLYPASSFPPHQPALSHSSSFTPQRRSPPATVPQNNAWASVPESQPQADVGRMTYLQATDGKPDEFNPYQFSKDSK</sequence>
<comment type="subcellular location">
    <subcellularLocation>
        <location evidence="1">Membrane</location>
        <topology evidence="1">Single-pass membrane protein</topology>
    </subcellularLocation>
</comment>
<reference evidence="7 8" key="1">
    <citation type="journal article" date="2019" name="Nat. Ecol. Evol.">
        <title>Megaphylogeny resolves global patterns of mushroom evolution.</title>
        <authorList>
            <person name="Varga T."/>
            <person name="Krizsan K."/>
            <person name="Foldi C."/>
            <person name="Dima B."/>
            <person name="Sanchez-Garcia M."/>
            <person name="Sanchez-Ramirez S."/>
            <person name="Szollosi G.J."/>
            <person name="Szarkandi J.G."/>
            <person name="Papp V."/>
            <person name="Albert L."/>
            <person name="Andreopoulos W."/>
            <person name="Angelini C."/>
            <person name="Antonin V."/>
            <person name="Barry K.W."/>
            <person name="Bougher N.L."/>
            <person name="Buchanan P."/>
            <person name="Buyck B."/>
            <person name="Bense V."/>
            <person name="Catcheside P."/>
            <person name="Chovatia M."/>
            <person name="Cooper J."/>
            <person name="Damon W."/>
            <person name="Desjardin D."/>
            <person name="Finy P."/>
            <person name="Geml J."/>
            <person name="Haridas S."/>
            <person name="Hughes K."/>
            <person name="Justo A."/>
            <person name="Karasinski D."/>
            <person name="Kautmanova I."/>
            <person name="Kiss B."/>
            <person name="Kocsube S."/>
            <person name="Kotiranta H."/>
            <person name="LaButti K.M."/>
            <person name="Lechner B.E."/>
            <person name="Liimatainen K."/>
            <person name="Lipzen A."/>
            <person name="Lukacs Z."/>
            <person name="Mihaltcheva S."/>
            <person name="Morgado L.N."/>
            <person name="Niskanen T."/>
            <person name="Noordeloos M.E."/>
            <person name="Ohm R.A."/>
            <person name="Ortiz-Santana B."/>
            <person name="Ovrebo C."/>
            <person name="Racz N."/>
            <person name="Riley R."/>
            <person name="Savchenko A."/>
            <person name="Shiryaev A."/>
            <person name="Soop K."/>
            <person name="Spirin V."/>
            <person name="Szebenyi C."/>
            <person name="Tomsovsky M."/>
            <person name="Tulloss R.E."/>
            <person name="Uehling J."/>
            <person name="Grigoriev I.V."/>
            <person name="Vagvolgyi C."/>
            <person name="Papp T."/>
            <person name="Martin F.M."/>
            <person name="Miettinen O."/>
            <person name="Hibbett D.S."/>
            <person name="Nagy L.G."/>
        </authorList>
    </citation>
    <scope>NUCLEOTIDE SEQUENCE [LARGE SCALE GENOMIC DNA]</scope>
    <source>
        <strain evidence="7 8">FP101781</strain>
    </source>
</reference>
<evidence type="ECO:0000256" key="6">
    <source>
        <dbReference type="SAM" id="Phobius"/>
    </source>
</evidence>
<keyword evidence="2 6" id="KW-0812">Transmembrane</keyword>
<dbReference type="STRING" id="71717.A0A4Y7TCA6"/>
<gene>
    <name evidence="7" type="ORF">FA13DRAFT_1813634</name>
</gene>